<gene>
    <name evidence="2" type="ORF">RF11_10509</name>
</gene>
<proteinExistence type="predicted"/>
<keyword evidence="1" id="KW-1133">Transmembrane helix</keyword>
<name>A0A0C2JXG2_THEKT</name>
<keyword evidence="1" id="KW-0472">Membrane</keyword>
<keyword evidence="3" id="KW-1185">Reference proteome</keyword>
<evidence type="ECO:0000256" key="1">
    <source>
        <dbReference type="SAM" id="Phobius"/>
    </source>
</evidence>
<dbReference type="EMBL" id="JWZT01000517">
    <property type="protein sequence ID" value="KII74163.1"/>
    <property type="molecule type" value="Genomic_DNA"/>
</dbReference>
<organism evidence="2 3">
    <name type="scientific">Thelohanellus kitauei</name>
    <name type="common">Myxosporean</name>
    <dbReference type="NCBI Taxonomy" id="669202"/>
    <lineage>
        <taxon>Eukaryota</taxon>
        <taxon>Metazoa</taxon>
        <taxon>Cnidaria</taxon>
        <taxon>Myxozoa</taxon>
        <taxon>Myxosporea</taxon>
        <taxon>Bivalvulida</taxon>
        <taxon>Platysporina</taxon>
        <taxon>Myxobolidae</taxon>
        <taxon>Thelohanellus</taxon>
    </lineage>
</organism>
<sequence>MKPETCQSYLNPNRGWPMSKSSLLFSFLLFLDSVWISLPGFSSRGAICYRAPAWKSFMFKYVYSDEVNFHPPKLILDTEFITLEDKSVTANHIGRRYVISEYPAGCDNIVEFFQFGSGEHFGKNYNTFGFYTFSFGDFIVEHFMVRSDKQHGELEIVGAKGRGSMRAWIITMCYPWHRRPLPWKLYVPDLKGFSDGKAYRITFMNYLTRESPIHFLPVGKVSLRFPEYAVIDLMLVDTQGNAVVDVPAIKDLVKIDIVQLPISPQPAKLFFSDVFSVVIFQTQDHSIQIKISDNAGKVRAETFYSLSQQSQAPSNARKQFDLEGFVPYSVTSSTDFPQEAMNDKSIRFLRTVVTHGTCVLKDQKAYIIKHRIGSNVVYVESRASEWILTPGYQYHNANALNPFFLIAKYQTKIVDEKTRTCGYSG</sequence>
<feature type="transmembrane region" description="Helical" evidence="1">
    <location>
        <begin position="21"/>
        <end position="41"/>
    </location>
</feature>
<reference evidence="2 3" key="1">
    <citation type="journal article" date="2014" name="Genome Biol. Evol.">
        <title>The genome of the myxosporean Thelohanellus kitauei shows adaptations to nutrient acquisition within its fish host.</title>
        <authorList>
            <person name="Yang Y."/>
            <person name="Xiong J."/>
            <person name="Zhou Z."/>
            <person name="Huo F."/>
            <person name="Miao W."/>
            <person name="Ran C."/>
            <person name="Liu Y."/>
            <person name="Zhang J."/>
            <person name="Feng J."/>
            <person name="Wang M."/>
            <person name="Wang M."/>
            <person name="Wang L."/>
            <person name="Yao B."/>
        </authorList>
    </citation>
    <scope>NUCLEOTIDE SEQUENCE [LARGE SCALE GENOMIC DNA]</scope>
    <source>
        <strain evidence="2">Wuqing</strain>
    </source>
</reference>
<evidence type="ECO:0000313" key="2">
    <source>
        <dbReference type="EMBL" id="KII74163.1"/>
    </source>
</evidence>
<keyword evidence="1" id="KW-0812">Transmembrane</keyword>
<evidence type="ECO:0000313" key="3">
    <source>
        <dbReference type="Proteomes" id="UP000031668"/>
    </source>
</evidence>
<protein>
    <submittedName>
        <fullName evidence="2">Uncharacterized protein</fullName>
    </submittedName>
</protein>
<dbReference type="Proteomes" id="UP000031668">
    <property type="component" value="Unassembled WGS sequence"/>
</dbReference>
<dbReference type="AlphaFoldDB" id="A0A0C2JXG2"/>
<comment type="caution">
    <text evidence="2">The sequence shown here is derived from an EMBL/GenBank/DDBJ whole genome shotgun (WGS) entry which is preliminary data.</text>
</comment>
<accession>A0A0C2JXG2</accession>